<dbReference type="SUPFAM" id="SSF53218">
    <property type="entry name" value="Molybdenum cofactor biosynthesis proteins"/>
    <property type="match status" value="1"/>
</dbReference>
<dbReference type="PANTHER" id="PTHR13939:SF0">
    <property type="entry name" value="NMN AMIDOHYDROLASE-LIKE PROTEIN YFAY"/>
    <property type="match status" value="1"/>
</dbReference>
<evidence type="ECO:0000259" key="1">
    <source>
        <dbReference type="SMART" id="SM00852"/>
    </source>
</evidence>
<keyword evidence="3" id="KW-1185">Reference proteome</keyword>
<dbReference type="InterPro" id="IPR001453">
    <property type="entry name" value="MoaB/Mog_dom"/>
</dbReference>
<dbReference type="PANTHER" id="PTHR13939">
    <property type="entry name" value="NICOTINAMIDE-NUCLEOTIDE AMIDOHYDROLASE PNCC"/>
    <property type="match status" value="1"/>
</dbReference>
<dbReference type="InterPro" id="IPR050101">
    <property type="entry name" value="CinA"/>
</dbReference>
<protein>
    <submittedName>
        <fullName evidence="2">Competence/damage-inducible protein A</fullName>
    </submittedName>
</protein>
<dbReference type="Gene3D" id="3.40.980.10">
    <property type="entry name" value="MoaB/Mog-like domain"/>
    <property type="match status" value="1"/>
</dbReference>
<dbReference type="EMBL" id="JAFHKK010000016">
    <property type="protein sequence ID" value="MBN2964758.1"/>
    <property type="molecule type" value="Genomic_DNA"/>
</dbReference>
<evidence type="ECO:0000313" key="3">
    <source>
        <dbReference type="Proteomes" id="UP000703590"/>
    </source>
</evidence>
<proteinExistence type="predicted"/>
<reference evidence="2" key="2">
    <citation type="submission" date="2021-02" db="EMBL/GenBank/DDBJ databases">
        <authorList>
            <person name="Merkel A.Y."/>
        </authorList>
    </citation>
    <scope>NUCLEOTIDE SEQUENCE</scope>
    <source>
        <strain evidence="2">T05b</strain>
    </source>
</reference>
<dbReference type="Proteomes" id="UP000703590">
    <property type="component" value="Unassembled WGS sequence"/>
</dbReference>
<comment type="caution">
    <text evidence="2">The sequence shown here is derived from an EMBL/GenBank/DDBJ whole genome shotgun (WGS) entry which is preliminary data.</text>
</comment>
<dbReference type="RefSeq" id="WP_205459308.1">
    <property type="nucleotide sequence ID" value="NZ_JAFHKK010000016.1"/>
</dbReference>
<reference evidence="2" key="1">
    <citation type="submission" date="2021-02" db="EMBL/GenBank/DDBJ databases">
        <title>Sulfurospirillum tamanensis sp. nov.</title>
        <authorList>
            <person name="Frolova A."/>
            <person name="Merkel A."/>
            <person name="Slobodkin A."/>
        </authorList>
    </citation>
    <scope>NUCLEOTIDE SEQUENCE</scope>
    <source>
        <strain evidence="2">T05b</strain>
    </source>
</reference>
<dbReference type="InterPro" id="IPR036425">
    <property type="entry name" value="MoaB/Mog-like_dom_sf"/>
</dbReference>
<dbReference type="SMART" id="SM00852">
    <property type="entry name" value="MoCF_biosynth"/>
    <property type="match status" value="1"/>
</dbReference>
<accession>A0ABS2WSW7</accession>
<evidence type="ECO:0000313" key="2">
    <source>
        <dbReference type="EMBL" id="MBN2964758.1"/>
    </source>
</evidence>
<feature type="domain" description="MoaB/Mog" evidence="1">
    <location>
        <begin position="5"/>
        <end position="168"/>
    </location>
</feature>
<gene>
    <name evidence="2" type="ORF">JWV37_08190</name>
</gene>
<name>A0ABS2WSW7_9BACT</name>
<sequence length="248" mass="27795">MKRFFSVIVGSELLNGRRVDKHFTFLLHALKKRGWTLEGNFVIKDDPALMHSVFSLLKSQPNTYIFSFGGIGATPDDCTREVVANVFRDGTLAPHPQAQALIHAQFGDHVTSHRLRMGELPKDVELLTNVVNQTPGFALDGRFFFMPGFPSMAWPMAKEALERYVGTNPVHTFTCNFLVETGESELIALMQALPKEVELSSLPHLRKDGAREVEIYLACKDQTLLFQSKTLFFNNLSNLGIPVTVLDD</sequence>
<dbReference type="Pfam" id="PF00994">
    <property type="entry name" value="MoCF_biosynth"/>
    <property type="match status" value="1"/>
</dbReference>
<organism evidence="2 3">
    <name type="scientific">Sulfurospirillum tamanense</name>
    <dbReference type="NCBI Taxonomy" id="2813362"/>
    <lineage>
        <taxon>Bacteria</taxon>
        <taxon>Pseudomonadati</taxon>
        <taxon>Campylobacterota</taxon>
        <taxon>Epsilonproteobacteria</taxon>
        <taxon>Campylobacterales</taxon>
        <taxon>Sulfurospirillaceae</taxon>
        <taxon>Sulfurospirillum</taxon>
    </lineage>
</organism>